<gene>
    <name evidence="2" type="ORF">R1flu_011621</name>
</gene>
<dbReference type="EMBL" id="JBHFFA010000002">
    <property type="protein sequence ID" value="KAL2644034.1"/>
    <property type="molecule type" value="Genomic_DNA"/>
</dbReference>
<dbReference type="Proteomes" id="UP001605036">
    <property type="component" value="Unassembled WGS sequence"/>
</dbReference>
<name>A0ABD1Z9H1_9MARC</name>
<feature type="region of interest" description="Disordered" evidence="1">
    <location>
        <begin position="67"/>
        <end position="90"/>
    </location>
</feature>
<comment type="caution">
    <text evidence="2">The sequence shown here is derived from an EMBL/GenBank/DDBJ whole genome shotgun (WGS) entry which is preliminary data.</text>
</comment>
<organism evidence="2 3">
    <name type="scientific">Riccia fluitans</name>
    <dbReference type="NCBI Taxonomy" id="41844"/>
    <lineage>
        <taxon>Eukaryota</taxon>
        <taxon>Viridiplantae</taxon>
        <taxon>Streptophyta</taxon>
        <taxon>Embryophyta</taxon>
        <taxon>Marchantiophyta</taxon>
        <taxon>Marchantiopsida</taxon>
        <taxon>Marchantiidae</taxon>
        <taxon>Marchantiales</taxon>
        <taxon>Ricciaceae</taxon>
        <taxon>Riccia</taxon>
    </lineage>
</organism>
<evidence type="ECO:0000313" key="2">
    <source>
        <dbReference type="EMBL" id="KAL2644034.1"/>
    </source>
</evidence>
<evidence type="ECO:0000313" key="3">
    <source>
        <dbReference type="Proteomes" id="UP001605036"/>
    </source>
</evidence>
<dbReference type="AlphaFoldDB" id="A0ABD1Z9H1"/>
<evidence type="ECO:0000256" key="1">
    <source>
        <dbReference type="SAM" id="MobiDB-lite"/>
    </source>
</evidence>
<sequence>MSSIIRVEKMASVRASSRVFSQQLKRESFSLQGLSRSLSILSLSSLNSLELEQRLKGDDVRYRSGELSEEAKTMNARQPADNACSGNGIE</sequence>
<reference evidence="2 3" key="1">
    <citation type="submission" date="2024-09" db="EMBL/GenBank/DDBJ databases">
        <title>Chromosome-scale assembly of Riccia fluitans.</title>
        <authorList>
            <person name="Paukszto L."/>
            <person name="Sawicki J."/>
            <person name="Karawczyk K."/>
            <person name="Piernik-Szablinska J."/>
            <person name="Szczecinska M."/>
            <person name="Mazdziarz M."/>
        </authorList>
    </citation>
    <scope>NUCLEOTIDE SEQUENCE [LARGE SCALE GENOMIC DNA]</scope>
    <source>
        <strain evidence="2">Rf_01</strain>
        <tissue evidence="2">Aerial parts of the thallus</tissue>
    </source>
</reference>
<keyword evidence="3" id="KW-1185">Reference proteome</keyword>
<accession>A0ABD1Z9H1</accession>
<protein>
    <submittedName>
        <fullName evidence="2">Uncharacterized protein</fullName>
    </submittedName>
</protein>
<proteinExistence type="predicted"/>